<dbReference type="Pfam" id="PF13499">
    <property type="entry name" value="EF-hand_7"/>
    <property type="match status" value="2"/>
</dbReference>
<evidence type="ECO:0000256" key="10">
    <source>
        <dbReference type="ARBA" id="ARBA00023832"/>
    </source>
</evidence>
<keyword evidence="4" id="KW-0677">Repeat</keyword>
<dbReference type="EnsemblFungi" id="MVLG_05150T0">
    <property type="protein sequence ID" value="MVLG_05150T0"/>
    <property type="gene ID" value="MVLG_05150"/>
</dbReference>
<evidence type="ECO:0000313" key="17">
    <source>
        <dbReference type="EnsemblFungi" id="MVLG_05150T0"/>
    </source>
</evidence>
<dbReference type="GO" id="GO:0005509">
    <property type="term" value="F:calcium ion binding"/>
    <property type="evidence" value="ECO:0007669"/>
    <property type="project" value="InterPro"/>
</dbReference>
<dbReference type="GO" id="GO:0005743">
    <property type="term" value="C:mitochondrial inner membrane"/>
    <property type="evidence" value="ECO:0007669"/>
    <property type="project" value="UniProtKB-SubCell"/>
</dbReference>
<dbReference type="InParanoid" id="U5HDD4"/>
<dbReference type="OrthoDB" id="191686at2759"/>
<dbReference type="PRINTS" id="PR00450">
    <property type="entry name" value="RECOVERIN"/>
</dbReference>
<reference evidence="16 18" key="3">
    <citation type="journal article" date="2015" name="BMC Genomics">
        <title>Sex and parasites: genomic and transcriptomic analysis of Microbotryum lychnidis-dioicae, the biotrophic and plant-castrating anther smut fungus.</title>
        <authorList>
            <person name="Perlin M.H."/>
            <person name="Amselem J."/>
            <person name="Fontanillas E."/>
            <person name="Toh S.S."/>
            <person name="Chen Z."/>
            <person name="Goldberg J."/>
            <person name="Duplessis S."/>
            <person name="Henrissat B."/>
            <person name="Young S."/>
            <person name="Zeng Q."/>
            <person name="Aguileta G."/>
            <person name="Petit E."/>
            <person name="Badouin H."/>
            <person name="Andrews J."/>
            <person name="Razeeq D."/>
            <person name="Gabaldon T."/>
            <person name="Quesneville H."/>
            <person name="Giraud T."/>
            <person name="Hood M.E."/>
            <person name="Schultz D.J."/>
            <person name="Cuomo C.A."/>
        </authorList>
    </citation>
    <scope>NUCLEOTIDE SEQUENCE [LARGE SCALE GENOMIC DNA]</scope>
    <source>
        <strain evidence="16">P1A1 Lamole</strain>
        <strain evidence="18">p1A1 Lamole</strain>
    </source>
</reference>
<comment type="similarity">
    <text evidence="14">Belongs to the mitochondrial carrier (TC 2.A.29) family.</text>
</comment>
<comment type="similarity">
    <text evidence="8">Belongs to the calcineurin regulatory subunit family.</text>
</comment>
<accession>U5HDD4</accession>
<evidence type="ECO:0000256" key="13">
    <source>
        <dbReference type="PROSITE-ProRule" id="PRU00282"/>
    </source>
</evidence>
<dbReference type="InterPro" id="IPR002048">
    <property type="entry name" value="EF_hand_dom"/>
</dbReference>
<evidence type="ECO:0000259" key="15">
    <source>
        <dbReference type="PROSITE" id="PS50222"/>
    </source>
</evidence>
<dbReference type="Proteomes" id="UP000017200">
    <property type="component" value="Unassembled WGS sequence"/>
</dbReference>
<dbReference type="PROSITE" id="PS50222">
    <property type="entry name" value="EF_HAND_2"/>
    <property type="match status" value="3"/>
</dbReference>
<dbReference type="InterPro" id="IPR011992">
    <property type="entry name" value="EF-hand-dom_pair"/>
</dbReference>
<dbReference type="SUPFAM" id="SSF103506">
    <property type="entry name" value="Mitochondrial carrier"/>
    <property type="match status" value="1"/>
</dbReference>
<gene>
    <name evidence="16" type="ORF">MVLG_05150</name>
</gene>
<evidence type="ECO:0000256" key="8">
    <source>
        <dbReference type="ARBA" id="ARBA00023774"/>
    </source>
</evidence>
<dbReference type="STRING" id="683840.U5HDD4"/>
<keyword evidence="3" id="KW-0479">Metal-binding</keyword>
<keyword evidence="2 13" id="KW-0812">Transmembrane</keyword>
<reference evidence="18" key="1">
    <citation type="submission" date="2010-11" db="EMBL/GenBank/DDBJ databases">
        <title>The genome sequence of Microbotryum violaceum strain p1A1 Lamole.</title>
        <authorList>
            <person name="Cuomo C."/>
            <person name="Perlin M."/>
            <person name="Young S.K."/>
            <person name="Zeng Q."/>
            <person name="Gargeya S."/>
            <person name="Alvarado L."/>
            <person name="Berlin A."/>
            <person name="Chapman S.B."/>
            <person name="Chen Z."/>
            <person name="Freedman E."/>
            <person name="Gellesch M."/>
            <person name="Goldberg J."/>
            <person name="Griggs A."/>
            <person name="Gujja S."/>
            <person name="Heilman E."/>
            <person name="Heiman D."/>
            <person name="Howarth C."/>
            <person name="Mehta T."/>
            <person name="Neiman D."/>
            <person name="Pearson M."/>
            <person name="Roberts A."/>
            <person name="Saif S."/>
            <person name="Shea T."/>
            <person name="Shenoy N."/>
            <person name="Sisk P."/>
            <person name="Stolte C."/>
            <person name="Sykes S."/>
            <person name="White J."/>
            <person name="Yandava C."/>
            <person name="Haas B."/>
            <person name="Nusbaum C."/>
            <person name="Birren B."/>
        </authorList>
    </citation>
    <scope>NUCLEOTIDE SEQUENCE [LARGE SCALE GENOMIC DNA]</scope>
    <source>
        <strain evidence="18">p1A1 Lamole</strain>
    </source>
</reference>
<dbReference type="SMART" id="SM00054">
    <property type="entry name" value="EFh"/>
    <property type="match status" value="4"/>
</dbReference>
<dbReference type="SUPFAM" id="SSF47473">
    <property type="entry name" value="EF-hand"/>
    <property type="match status" value="1"/>
</dbReference>
<proteinExistence type="inferred from homology"/>
<evidence type="ECO:0000256" key="1">
    <source>
        <dbReference type="ARBA" id="ARBA00004448"/>
    </source>
</evidence>
<dbReference type="Pfam" id="PF00153">
    <property type="entry name" value="Mito_carr"/>
    <property type="match status" value="2"/>
</dbReference>
<dbReference type="EMBL" id="GL541707">
    <property type="protein sequence ID" value="KDE04435.1"/>
    <property type="molecule type" value="Genomic_DNA"/>
</dbReference>
<feature type="domain" description="EF-hand" evidence="15">
    <location>
        <begin position="320"/>
        <end position="355"/>
    </location>
</feature>
<keyword evidence="7 13" id="KW-0472">Membrane</keyword>
<keyword evidence="6" id="KW-1133">Transmembrane helix</keyword>
<keyword evidence="18" id="KW-1185">Reference proteome</keyword>
<sequence length="408" mass="44525">MCLPLLNSATTATQAASLVTNPFDLVKVRQQLQPDRTTTNWATTMRTMFKTEGPLSLYKGLSASMLREMTYSGLRMGAYDSCKAAVLVALPWAEEGSFATKLTAGMTSGMLGAAVANPADLLKVRMQSKGAIGTLRWHVEDIVGTGGVAGLYRAIAPTVLRAGILTASQLGTYDHAKHTRRRQGSNDVGCYWAVPKHSPLRGHGIAERRPVGLLSGSHHIVSQNCIGKSKMGAGQSQLLEEMEKNSNFSAPEIQRLKKRFMKLDKDGSGSIDKDEFLQIPQIANNPLASRMIAIFDEDGGGTVDFQEFVAGLSAFSSRGEREEKLKFAFKVYDMDRDGYISNGELFLVLKMMVGNNLKASRPNRSPRTTIMEADRKGVGKLDFEDFKAMVANTDIAKQMTLEGENCIV</sequence>
<dbReference type="InterPro" id="IPR023395">
    <property type="entry name" value="MCP_dom_sf"/>
</dbReference>
<protein>
    <recommendedName>
        <fullName evidence="10">Calcineurin subunit B</fullName>
    </recommendedName>
    <alternativeName>
        <fullName evidence="11">Calcineurin regulatory subunit</fullName>
    </alternativeName>
    <alternativeName>
        <fullName evidence="12">Protein phosphatase 2B regulatory subunit</fullName>
    </alternativeName>
</protein>
<dbReference type="AlphaFoldDB" id="U5HDD4"/>
<feature type="domain" description="EF-hand" evidence="15">
    <location>
        <begin position="290"/>
        <end position="318"/>
    </location>
</feature>
<dbReference type="PANTHER" id="PTHR45942">
    <property type="entry name" value="PROTEIN PHOSPATASE 3 REGULATORY SUBUNIT B ALPHA ISOFORM TYPE 1"/>
    <property type="match status" value="1"/>
</dbReference>
<dbReference type="CDD" id="cd00051">
    <property type="entry name" value="EFh"/>
    <property type="match status" value="1"/>
</dbReference>
<organism evidence="16">
    <name type="scientific">Microbotryum lychnidis-dioicae (strain p1A1 Lamole / MvSl-1064)</name>
    <name type="common">Anther smut fungus</name>
    <dbReference type="NCBI Taxonomy" id="683840"/>
    <lineage>
        <taxon>Eukaryota</taxon>
        <taxon>Fungi</taxon>
        <taxon>Dikarya</taxon>
        <taxon>Basidiomycota</taxon>
        <taxon>Pucciniomycotina</taxon>
        <taxon>Microbotryomycetes</taxon>
        <taxon>Microbotryales</taxon>
        <taxon>Microbotryaceae</taxon>
        <taxon>Microbotryum</taxon>
    </lineage>
</organism>
<name>U5HDD4_USTV1</name>
<dbReference type="HOGENOM" id="CLU_674733_0_0_1"/>
<evidence type="ECO:0000256" key="9">
    <source>
        <dbReference type="ARBA" id="ARBA00023792"/>
    </source>
</evidence>
<feature type="repeat" description="Solcar" evidence="13">
    <location>
        <begin position="96"/>
        <end position="179"/>
    </location>
</feature>
<dbReference type="InterPro" id="IPR018247">
    <property type="entry name" value="EF_Hand_1_Ca_BS"/>
</dbReference>
<evidence type="ECO:0000256" key="3">
    <source>
        <dbReference type="ARBA" id="ARBA00022723"/>
    </source>
</evidence>
<keyword evidence="14" id="KW-0813">Transport</keyword>
<evidence type="ECO:0000256" key="6">
    <source>
        <dbReference type="ARBA" id="ARBA00022989"/>
    </source>
</evidence>
<evidence type="ECO:0000256" key="2">
    <source>
        <dbReference type="ARBA" id="ARBA00022692"/>
    </source>
</evidence>
<reference evidence="16" key="2">
    <citation type="submission" date="2010-11" db="EMBL/GenBank/DDBJ databases">
        <authorList>
            <consortium name="The Broad Institute Genome Sequencing Platform"/>
            <person name="Earl A."/>
            <person name="Ward D."/>
            <person name="Feldgarden M."/>
            <person name="Gevers D."/>
            <person name="Butler R."/>
            <person name="Young S.K."/>
            <person name="Zeng Q."/>
            <person name="Gargeya S."/>
            <person name="Fitzgerald M."/>
            <person name="Haas B."/>
            <person name="Abouelleil A."/>
            <person name="Alvarado L."/>
            <person name="Arachchi H.M."/>
            <person name="Berlin A."/>
            <person name="Brown A."/>
            <person name="Chapman S.B."/>
            <person name="Chen Z."/>
            <person name="Dunbar C."/>
            <person name="Freedman E."/>
            <person name="Gearin G."/>
            <person name="Gellesch M."/>
            <person name="Goldberg J."/>
            <person name="Griggs A."/>
            <person name="Gujja S."/>
            <person name="Heilman E."/>
            <person name="Heiman D."/>
            <person name="Howarth C."/>
            <person name="Larson L."/>
            <person name="Lui A."/>
            <person name="MacDonald P.J.P."/>
            <person name="Mehta T."/>
            <person name="Montmayeur A."/>
            <person name="Murphy C."/>
            <person name="Neiman D."/>
            <person name="Pearson M."/>
            <person name="Priest M."/>
            <person name="Roberts A."/>
            <person name="Saif S."/>
            <person name="Shea T."/>
            <person name="Shenoy N."/>
            <person name="Sisk P."/>
            <person name="Stolte C."/>
            <person name="Sykes S."/>
            <person name="White J."/>
            <person name="Yandava C."/>
            <person name="Wortman J."/>
            <person name="Nusbaum C."/>
            <person name="Birren B."/>
        </authorList>
    </citation>
    <scope>NUCLEOTIDE SEQUENCE</scope>
    <source>
        <strain evidence="16">P1A1 Lamole</strain>
    </source>
</reference>
<evidence type="ECO:0000256" key="12">
    <source>
        <dbReference type="ARBA" id="ARBA00032848"/>
    </source>
</evidence>
<dbReference type="Gene3D" id="1.50.40.10">
    <property type="entry name" value="Mitochondrial carrier domain"/>
    <property type="match status" value="1"/>
</dbReference>
<evidence type="ECO:0000256" key="7">
    <source>
        <dbReference type="ARBA" id="ARBA00023136"/>
    </source>
</evidence>
<dbReference type="PROSITE" id="PS00018">
    <property type="entry name" value="EF_HAND_1"/>
    <property type="match status" value="3"/>
</dbReference>
<dbReference type="EMBL" id="AEIJ01000514">
    <property type="status" value="NOT_ANNOTATED_CDS"/>
    <property type="molecule type" value="Genomic_DNA"/>
</dbReference>
<comment type="subunit">
    <text evidence="9">Composed of a catalytic subunit (A) and a regulatory subunit (B).</text>
</comment>
<reference evidence="17" key="4">
    <citation type="submission" date="2015-06" db="UniProtKB">
        <authorList>
            <consortium name="EnsemblFungi"/>
        </authorList>
    </citation>
    <scope>IDENTIFICATION</scope>
</reference>
<evidence type="ECO:0000313" key="18">
    <source>
        <dbReference type="Proteomes" id="UP000017200"/>
    </source>
</evidence>
<evidence type="ECO:0000313" key="16">
    <source>
        <dbReference type="EMBL" id="KDE04435.1"/>
    </source>
</evidence>
<feature type="domain" description="EF-hand" evidence="15">
    <location>
        <begin position="251"/>
        <end position="286"/>
    </location>
</feature>
<evidence type="ECO:0000256" key="14">
    <source>
        <dbReference type="RuleBase" id="RU000488"/>
    </source>
</evidence>
<dbReference type="InterPro" id="IPR018108">
    <property type="entry name" value="MCP_transmembrane"/>
</dbReference>
<evidence type="ECO:0000256" key="5">
    <source>
        <dbReference type="ARBA" id="ARBA00022837"/>
    </source>
</evidence>
<evidence type="ECO:0000256" key="4">
    <source>
        <dbReference type="ARBA" id="ARBA00022737"/>
    </source>
</evidence>
<dbReference type="PROSITE" id="PS50920">
    <property type="entry name" value="SOLCAR"/>
    <property type="match status" value="2"/>
</dbReference>
<feature type="repeat" description="Solcar" evidence="13">
    <location>
        <begin position="3"/>
        <end position="85"/>
    </location>
</feature>
<keyword evidence="5" id="KW-0106">Calcium</keyword>
<dbReference type="Gene3D" id="1.10.238.10">
    <property type="entry name" value="EF-hand"/>
    <property type="match status" value="1"/>
</dbReference>
<comment type="subcellular location">
    <subcellularLocation>
        <location evidence="1">Mitochondrion inner membrane</location>
        <topology evidence="1">Multi-pass membrane protein</topology>
    </subcellularLocation>
</comment>
<evidence type="ECO:0000256" key="11">
    <source>
        <dbReference type="ARBA" id="ARBA00031295"/>
    </source>
</evidence>
<dbReference type="FunFam" id="1.10.238.10:FF:000001">
    <property type="entry name" value="Calmodulin 1"/>
    <property type="match status" value="1"/>
</dbReference>